<protein>
    <submittedName>
        <fullName evidence="1">Uncharacterized protein</fullName>
    </submittedName>
</protein>
<comment type="caution">
    <text evidence="1">The sequence shown here is derived from an EMBL/GenBank/DDBJ whole genome shotgun (WGS) entry which is preliminary data.</text>
</comment>
<sequence length="119" mass="13947">MGLFWDADFREGTKKENYEIIRIDSLNNVYKIYAKKDKSLYKIVSLKNDSIIKRFKRIKKGNCYKLELVSLFSDDERLPINIGGVEFYGETIELERDSIVDLYTTKNLIGLYYIDATTP</sequence>
<proteinExistence type="predicted"/>
<evidence type="ECO:0000313" key="3">
    <source>
        <dbReference type="Proteomes" id="UP000028712"/>
    </source>
</evidence>
<accession>A0A086A036</accession>
<gene>
    <name evidence="2" type="ORF">B0A62_13805</name>
    <name evidence="1" type="ORF">IW20_21480</name>
</gene>
<evidence type="ECO:0000313" key="4">
    <source>
        <dbReference type="Proteomes" id="UP000198424"/>
    </source>
</evidence>
<reference evidence="2 4" key="2">
    <citation type="submission" date="2016-11" db="EMBL/GenBank/DDBJ databases">
        <title>Whole genomes of Flavobacteriaceae.</title>
        <authorList>
            <person name="Stine C."/>
            <person name="Li C."/>
            <person name="Tadesse D."/>
        </authorList>
    </citation>
    <scope>NUCLEOTIDE SEQUENCE [LARGE SCALE GENOMIC DNA]</scope>
    <source>
        <strain evidence="2 4">ATCC 29551</strain>
    </source>
</reference>
<name>A0A086A036_FLAHY</name>
<dbReference type="EMBL" id="MUGY01000015">
    <property type="protein sequence ID" value="OXA93317.1"/>
    <property type="molecule type" value="Genomic_DNA"/>
</dbReference>
<dbReference type="Proteomes" id="UP000028712">
    <property type="component" value="Unassembled WGS sequence"/>
</dbReference>
<dbReference type="Proteomes" id="UP000198424">
    <property type="component" value="Unassembled WGS sequence"/>
</dbReference>
<dbReference type="AlphaFoldDB" id="A0A086A036"/>
<evidence type="ECO:0000313" key="2">
    <source>
        <dbReference type="EMBL" id="OXA93317.1"/>
    </source>
</evidence>
<organism evidence="1 3">
    <name type="scientific">Flavobacterium hydatis</name>
    <name type="common">Cytophaga aquatilis</name>
    <dbReference type="NCBI Taxonomy" id="991"/>
    <lineage>
        <taxon>Bacteria</taxon>
        <taxon>Pseudomonadati</taxon>
        <taxon>Bacteroidota</taxon>
        <taxon>Flavobacteriia</taxon>
        <taxon>Flavobacteriales</taxon>
        <taxon>Flavobacteriaceae</taxon>
        <taxon>Flavobacterium</taxon>
    </lineage>
</organism>
<reference evidence="1 3" key="1">
    <citation type="submission" date="2014-07" db="EMBL/GenBank/DDBJ databases">
        <title>Genome of Flavobacterium hydatis DSM 2063.</title>
        <authorList>
            <person name="Pipes S.E."/>
            <person name="Stropko S.J."/>
            <person name="Newman J.D."/>
        </authorList>
    </citation>
    <scope>NUCLEOTIDE SEQUENCE [LARGE SCALE GENOMIC DNA]</scope>
    <source>
        <strain evidence="1 3">DSM 2063</strain>
    </source>
</reference>
<keyword evidence="4" id="KW-1185">Reference proteome</keyword>
<evidence type="ECO:0000313" key="1">
    <source>
        <dbReference type="EMBL" id="KFF10050.1"/>
    </source>
</evidence>
<dbReference type="EMBL" id="JPRM01000042">
    <property type="protein sequence ID" value="KFF10050.1"/>
    <property type="molecule type" value="Genomic_DNA"/>
</dbReference>